<proteinExistence type="predicted"/>
<protein>
    <submittedName>
        <fullName evidence="3">Unnamed protein product</fullName>
    </submittedName>
</protein>
<dbReference type="EMBL" id="BSXN01002897">
    <property type="protein sequence ID" value="GME77961.1"/>
    <property type="molecule type" value="Genomic_DNA"/>
</dbReference>
<keyword evidence="2" id="KW-0812">Transmembrane</keyword>
<keyword evidence="2" id="KW-0472">Membrane</keyword>
<gene>
    <name evidence="3" type="ORF">Cboi02_000567700</name>
</gene>
<keyword evidence="2" id="KW-1133">Transmembrane helix</keyword>
<reference evidence="3" key="1">
    <citation type="submission" date="2023-04" db="EMBL/GenBank/DDBJ databases">
        <title>Candida boidinii NBRC 10035.</title>
        <authorList>
            <person name="Ichikawa N."/>
            <person name="Sato H."/>
            <person name="Tonouchi N."/>
        </authorList>
    </citation>
    <scope>NUCLEOTIDE SEQUENCE</scope>
    <source>
        <strain evidence="3">NBRC 10035</strain>
    </source>
</reference>
<feature type="compositionally biased region" description="Polar residues" evidence="1">
    <location>
        <begin position="407"/>
        <end position="417"/>
    </location>
</feature>
<feature type="region of interest" description="Disordered" evidence="1">
    <location>
        <begin position="387"/>
        <end position="417"/>
    </location>
</feature>
<accession>A0A9W6T4I7</accession>
<sequence length="417" mass="47012">MLRRVTALSVKGGISSPAKTKSLKASNLYNIRYSNTRAIASNSVGILNFTRYFSNSVKRSSKFENNGKTDAEKLLDERLNSLGRLANKDVLESTEDFISDKTVLNVIKTVSLYQESIFDATKSMNDANILKANEIAKSILKNEKVHLTEKLLKNIFLLKPQFRLVSTAINTYYDKNPGKFIEKSVALIPFRHTLIDADFHHALDLIDLTCGHPRYIEGQRKAMWGILYKFCGGVAGLIGAIDIFVRISYPHLAERGMLGIYAMIVTYFFNAAVLGSISFAGKGTENGPLRFKNNTLQNYWFQHVDQIRMASNVLEGDAAVNGLEGFATKPIVDRITAMNFMVNEPEQEVMLRQYWMSSGEGFVWVEPDQDPAEIQWEKHLEKIGRRKVWSGSQRPDQINDTEGEHASNISSEPKQIQ</sequence>
<feature type="transmembrane region" description="Helical" evidence="2">
    <location>
        <begin position="226"/>
        <end position="247"/>
    </location>
</feature>
<dbReference type="Proteomes" id="UP001165120">
    <property type="component" value="Unassembled WGS sequence"/>
</dbReference>
<feature type="transmembrane region" description="Helical" evidence="2">
    <location>
        <begin position="259"/>
        <end position="280"/>
    </location>
</feature>
<keyword evidence="4" id="KW-1185">Reference proteome</keyword>
<feature type="compositionally biased region" description="Polar residues" evidence="1">
    <location>
        <begin position="390"/>
        <end position="400"/>
    </location>
</feature>
<comment type="caution">
    <text evidence="3">The sequence shown here is derived from an EMBL/GenBank/DDBJ whole genome shotgun (WGS) entry which is preliminary data.</text>
</comment>
<name>A0A9W6T4I7_CANBO</name>
<evidence type="ECO:0000313" key="3">
    <source>
        <dbReference type="EMBL" id="GME77961.1"/>
    </source>
</evidence>
<evidence type="ECO:0000256" key="2">
    <source>
        <dbReference type="SAM" id="Phobius"/>
    </source>
</evidence>
<dbReference type="AlphaFoldDB" id="A0A9W6T4I7"/>
<evidence type="ECO:0000256" key="1">
    <source>
        <dbReference type="SAM" id="MobiDB-lite"/>
    </source>
</evidence>
<organism evidence="3 4">
    <name type="scientific">Candida boidinii</name>
    <name type="common">Yeast</name>
    <dbReference type="NCBI Taxonomy" id="5477"/>
    <lineage>
        <taxon>Eukaryota</taxon>
        <taxon>Fungi</taxon>
        <taxon>Dikarya</taxon>
        <taxon>Ascomycota</taxon>
        <taxon>Saccharomycotina</taxon>
        <taxon>Pichiomycetes</taxon>
        <taxon>Pichiales</taxon>
        <taxon>Pichiaceae</taxon>
        <taxon>Ogataea</taxon>
        <taxon>Ogataea/Candida clade</taxon>
    </lineage>
</organism>
<evidence type="ECO:0000313" key="4">
    <source>
        <dbReference type="Proteomes" id="UP001165120"/>
    </source>
</evidence>